<comment type="caution">
    <text evidence="8">The sequence shown here is derived from an EMBL/GenBank/DDBJ whole genome shotgun (WGS) entry which is preliminary data.</text>
</comment>
<feature type="transmembrane region" description="Helical" evidence="6">
    <location>
        <begin position="359"/>
        <end position="377"/>
    </location>
</feature>
<protein>
    <recommendedName>
        <fullName evidence="7">G-protein coupled receptors family 1 profile domain-containing protein</fullName>
    </recommendedName>
</protein>
<keyword evidence="4 6" id="KW-0472">Membrane</keyword>
<dbReference type="SUPFAM" id="SSF81321">
    <property type="entry name" value="Family A G protein-coupled receptor-like"/>
    <property type="match status" value="1"/>
</dbReference>
<dbReference type="PANTHER" id="PTHR23112:SF0">
    <property type="entry name" value="TRANSMEMBRANE PROTEIN 116"/>
    <property type="match status" value="1"/>
</dbReference>
<feature type="transmembrane region" description="Helical" evidence="6">
    <location>
        <begin position="319"/>
        <end position="339"/>
    </location>
</feature>
<feature type="transmembrane region" description="Helical" evidence="6">
    <location>
        <begin position="210"/>
        <end position="229"/>
    </location>
</feature>
<feature type="compositionally biased region" description="Polar residues" evidence="5">
    <location>
        <begin position="278"/>
        <end position="307"/>
    </location>
</feature>
<dbReference type="EMBL" id="CAICTM010000002">
    <property type="protein sequence ID" value="CAB9496156.1"/>
    <property type="molecule type" value="Genomic_DNA"/>
</dbReference>
<dbReference type="InterPro" id="IPR017452">
    <property type="entry name" value="GPCR_Rhodpsn_7TM"/>
</dbReference>
<reference evidence="8" key="1">
    <citation type="submission" date="2020-06" db="EMBL/GenBank/DDBJ databases">
        <authorList>
            <consortium name="Plant Systems Biology data submission"/>
        </authorList>
    </citation>
    <scope>NUCLEOTIDE SEQUENCE</scope>
    <source>
        <strain evidence="8">D6</strain>
    </source>
</reference>
<evidence type="ECO:0000256" key="3">
    <source>
        <dbReference type="ARBA" id="ARBA00022989"/>
    </source>
</evidence>
<feature type="transmembrane region" description="Helical" evidence="6">
    <location>
        <begin position="53"/>
        <end position="75"/>
    </location>
</feature>
<evidence type="ECO:0000313" key="8">
    <source>
        <dbReference type="EMBL" id="CAB9496156.1"/>
    </source>
</evidence>
<dbReference type="Gene3D" id="1.20.1070.10">
    <property type="entry name" value="Rhodopsin 7-helix transmembrane proteins"/>
    <property type="match status" value="1"/>
</dbReference>
<dbReference type="PROSITE" id="PS50262">
    <property type="entry name" value="G_PROTEIN_RECEP_F1_2"/>
    <property type="match status" value="1"/>
</dbReference>
<evidence type="ECO:0000313" key="9">
    <source>
        <dbReference type="Proteomes" id="UP001153069"/>
    </source>
</evidence>
<dbReference type="GO" id="GO:0005886">
    <property type="term" value="C:plasma membrane"/>
    <property type="evidence" value="ECO:0007669"/>
    <property type="project" value="TreeGrafter"/>
</dbReference>
<evidence type="ECO:0000256" key="1">
    <source>
        <dbReference type="ARBA" id="ARBA00004141"/>
    </source>
</evidence>
<dbReference type="OrthoDB" id="2122879at2759"/>
<dbReference type="Proteomes" id="UP001153069">
    <property type="component" value="Unassembled WGS sequence"/>
</dbReference>
<feature type="transmembrane region" description="Helical" evidence="6">
    <location>
        <begin position="95"/>
        <end position="120"/>
    </location>
</feature>
<organism evidence="8 9">
    <name type="scientific">Seminavis robusta</name>
    <dbReference type="NCBI Taxonomy" id="568900"/>
    <lineage>
        <taxon>Eukaryota</taxon>
        <taxon>Sar</taxon>
        <taxon>Stramenopiles</taxon>
        <taxon>Ochrophyta</taxon>
        <taxon>Bacillariophyta</taxon>
        <taxon>Bacillariophyceae</taxon>
        <taxon>Bacillariophycidae</taxon>
        <taxon>Naviculales</taxon>
        <taxon>Naviculaceae</taxon>
        <taxon>Seminavis</taxon>
    </lineage>
</organism>
<dbReference type="PANTHER" id="PTHR23112">
    <property type="entry name" value="G PROTEIN-COUPLED RECEPTOR 157-RELATED"/>
    <property type="match status" value="1"/>
</dbReference>
<feature type="transmembrane region" description="Helical" evidence="6">
    <location>
        <begin position="12"/>
        <end position="32"/>
    </location>
</feature>
<proteinExistence type="predicted"/>
<dbReference type="GO" id="GO:0004930">
    <property type="term" value="F:G protein-coupled receptor activity"/>
    <property type="evidence" value="ECO:0007669"/>
    <property type="project" value="TreeGrafter"/>
</dbReference>
<feature type="region of interest" description="Disordered" evidence="5">
    <location>
        <begin position="278"/>
        <end position="310"/>
    </location>
</feature>
<evidence type="ECO:0000256" key="5">
    <source>
        <dbReference type="SAM" id="MobiDB-lite"/>
    </source>
</evidence>
<evidence type="ECO:0000256" key="4">
    <source>
        <dbReference type="ARBA" id="ARBA00023136"/>
    </source>
</evidence>
<accession>A0A9N8D8K6</accession>
<name>A0A9N8D8K6_9STRA</name>
<evidence type="ECO:0000256" key="6">
    <source>
        <dbReference type="SAM" id="Phobius"/>
    </source>
</evidence>
<feature type="region of interest" description="Disordered" evidence="5">
    <location>
        <begin position="455"/>
        <end position="485"/>
    </location>
</feature>
<feature type="compositionally biased region" description="Polar residues" evidence="5">
    <location>
        <begin position="469"/>
        <end position="485"/>
    </location>
</feature>
<keyword evidence="9" id="KW-1185">Reference proteome</keyword>
<feature type="transmembrane region" description="Helical" evidence="6">
    <location>
        <begin position="141"/>
        <end position="164"/>
    </location>
</feature>
<feature type="domain" description="G-protein coupled receptors family 1 profile" evidence="7">
    <location>
        <begin position="28"/>
        <end position="376"/>
    </location>
</feature>
<feature type="region of interest" description="Disordered" evidence="5">
    <location>
        <begin position="395"/>
        <end position="414"/>
    </location>
</feature>
<dbReference type="GO" id="GO:0007189">
    <property type="term" value="P:adenylate cyclase-activating G protein-coupled receptor signaling pathway"/>
    <property type="evidence" value="ECO:0007669"/>
    <property type="project" value="TreeGrafter"/>
</dbReference>
<keyword evidence="2 6" id="KW-0812">Transmembrane</keyword>
<evidence type="ECO:0000256" key="2">
    <source>
        <dbReference type="ARBA" id="ARBA00022692"/>
    </source>
</evidence>
<comment type="subcellular location">
    <subcellularLocation>
        <location evidence="1">Membrane</location>
        <topology evidence="1">Multi-pass membrane protein</topology>
    </subcellularLocation>
</comment>
<gene>
    <name evidence="8" type="ORF">SEMRO_2_G001320.1</name>
</gene>
<dbReference type="AlphaFoldDB" id="A0A9N8D8K6"/>
<keyword evidence="3 6" id="KW-1133">Transmembrane helix</keyword>
<evidence type="ECO:0000259" key="7">
    <source>
        <dbReference type="PROSITE" id="PS50262"/>
    </source>
</evidence>
<sequence>MAGNPLSYGQFVTLQICSYVSSSFSIAGSLLIMVSIARQQQKKPLETDTLHQLLVGLSICDIVSSLGIATATFMLSADTAMEEIPWAFGNQSTCIASAFIYVSFATAASCYNCFISMHFWRMVRRTRKRAVWSRLNQMKNRLFRIVAHSTAITVSLILAIAGVATNSFHPTAYPHFCYFNEFPIYCDHDPNIDCEQGLAGSTLGHTRTGVIGFFALVSIACTIAVYVKVRSNLQRSSQYAAANTSRSMSLDSFMHSSIVNTSSHTGTLPSIPPLPLGSTSTSAADNKSTANTKNYNIRSSTNSNQSQHDNKQRQVALQAVWYTLAYLNSVIFVVLGAIVVNTTDVQGNEGDPRFFTLLLYMWVFMPLQGALNFIIYIRPRINAWNAHYARQKEQQDQYQRYRRSKVKSDEQNGKEELQANATIIDNTNDLQDTASAELDIPPWWVIMRNAVMEEVPSSRQPRRGRRPRNANTNTQDACSGDQTLL</sequence>